<proteinExistence type="predicted"/>
<accession>A0ABT9YNU6</accession>
<gene>
    <name evidence="3" type="ORF">J2S23_000187</name>
</gene>
<keyword evidence="2" id="KW-0812">Transmembrane</keyword>
<feature type="transmembrane region" description="Helical" evidence="2">
    <location>
        <begin position="50"/>
        <end position="66"/>
    </location>
</feature>
<comment type="caution">
    <text evidence="3">The sequence shown here is derived from an EMBL/GenBank/DDBJ whole genome shotgun (WGS) entry which is preliminary data.</text>
</comment>
<reference evidence="3 4" key="1">
    <citation type="submission" date="2023-07" db="EMBL/GenBank/DDBJ databases">
        <title>Genomic Encyclopedia of Type Strains, Phase IV (KMG-IV): sequencing the most valuable type-strain genomes for metagenomic binning, comparative biology and taxonomic classification.</title>
        <authorList>
            <person name="Goeker M."/>
        </authorList>
    </citation>
    <scope>NUCLEOTIDE SEQUENCE [LARGE SCALE GENOMIC DNA]</scope>
    <source>
        <strain evidence="3 4">DSM 105143</strain>
    </source>
</reference>
<feature type="coiled-coil region" evidence="1">
    <location>
        <begin position="112"/>
        <end position="139"/>
    </location>
</feature>
<sequence length="243" mass="28519">MRRRYVKRRDWLGRTVFDERLVSDGGCGCLLLGALILGILGMVLDFITKNWFILALAIIGLMILTIREEYEKMENEGQEMPEDDQNIEVIANDKEAFFNDSKIDPNPKQKKISELNDILQNYINQNEQKNLAKEDYQEADMNLWRRNRIEVGSRLQVTGRIREVYEDSEETVFIMCVDDIYEQKLYGSLPSRVFQKNILLEDDWVTVYGISRGRTTSDMPYADYFPMPAMEVIDYEYHEKAPE</sequence>
<keyword evidence="4" id="KW-1185">Reference proteome</keyword>
<keyword evidence="2" id="KW-1133">Transmembrane helix</keyword>
<evidence type="ECO:0000256" key="1">
    <source>
        <dbReference type="SAM" id="Coils"/>
    </source>
</evidence>
<feature type="transmembrane region" description="Helical" evidence="2">
    <location>
        <begin position="21"/>
        <end position="44"/>
    </location>
</feature>
<organism evidence="3 4">
    <name type="scientific">Streptococcus moroccensis</name>
    <dbReference type="NCBI Taxonomy" id="1451356"/>
    <lineage>
        <taxon>Bacteria</taxon>
        <taxon>Bacillati</taxon>
        <taxon>Bacillota</taxon>
        <taxon>Bacilli</taxon>
        <taxon>Lactobacillales</taxon>
        <taxon>Streptococcaceae</taxon>
        <taxon>Streptococcus</taxon>
    </lineage>
</organism>
<protein>
    <submittedName>
        <fullName evidence="3">Type III secretory pathway component EscV</fullName>
    </submittedName>
</protein>
<dbReference type="Proteomes" id="UP001223079">
    <property type="component" value="Unassembled WGS sequence"/>
</dbReference>
<name>A0ABT9YNU6_9STRE</name>
<evidence type="ECO:0000313" key="4">
    <source>
        <dbReference type="Proteomes" id="UP001223079"/>
    </source>
</evidence>
<dbReference type="RefSeq" id="WP_307120892.1">
    <property type="nucleotide sequence ID" value="NZ_JAUSTM010000001.1"/>
</dbReference>
<keyword evidence="1" id="KW-0175">Coiled coil</keyword>
<dbReference type="EMBL" id="JAUSTM010000001">
    <property type="protein sequence ID" value="MDQ0221656.1"/>
    <property type="molecule type" value="Genomic_DNA"/>
</dbReference>
<evidence type="ECO:0000313" key="3">
    <source>
        <dbReference type="EMBL" id="MDQ0221656.1"/>
    </source>
</evidence>
<keyword evidence="2" id="KW-0472">Membrane</keyword>
<evidence type="ECO:0000256" key="2">
    <source>
        <dbReference type="SAM" id="Phobius"/>
    </source>
</evidence>